<sequence length="191" mass="22256">MEQSSSVRLPTTTIANANGVEYSLYHEKQSMQLCLLHTLNCLFQRKEFTKSDLDCIAENLYSSSTNWFNPHRSPFGFGNYDVNVLIAALETRDFKVRWFDARQSSSIINTTKVFGYIFNVPSRNAYIPFLNSRHWFTVRQIADIGFFNFDSKLNEPEFIEDFVEFADRLLREGNQLMLVVQVENIHDIFLA</sequence>
<keyword evidence="4" id="KW-0833">Ubl conjugation pathway</keyword>
<reference evidence="8 10" key="2">
    <citation type="submission" date="2018-11" db="EMBL/GenBank/DDBJ databases">
        <authorList>
            <consortium name="Pathogen Informatics"/>
        </authorList>
    </citation>
    <scope>NUCLEOTIDE SEQUENCE [LARGE SCALE GENOMIC DNA]</scope>
</reference>
<dbReference type="Pfam" id="PF02099">
    <property type="entry name" value="Josephin"/>
    <property type="match status" value="1"/>
</dbReference>
<reference evidence="11" key="1">
    <citation type="submission" date="2017-02" db="UniProtKB">
        <authorList>
            <consortium name="WormBaseParasite"/>
        </authorList>
    </citation>
    <scope>IDENTIFICATION</scope>
</reference>
<feature type="active site" evidence="6">
    <location>
        <position position="150"/>
    </location>
</feature>
<dbReference type="PROSITE" id="PS50957">
    <property type="entry name" value="JOSEPHIN"/>
    <property type="match status" value="1"/>
</dbReference>
<gene>
    <name evidence="8" type="ORF">DME_LOCUS6569</name>
</gene>
<organism evidence="9 11">
    <name type="scientific">Dracunculus medinensis</name>
    <name type="common">Guinea worm</name>
    <dbReference type="NCBI Taxonomy" id="318479"/>
    <lineage>
        <taxon>Eukaryota</taxon>
        <taxon>Metazoa</taxon>
        <taxon>Ecdysozoa</taxon>
        <taxon>Nematoda</taxon>
        <taxon>Chromadorea</taxon>
        <taxon>Rhabditida</taxon>
        <taxon>Spirurina</taxon>
        <taxon>Dracunculoidea</taxon>
        <taxon>Dracunculidae</taxon>
        <taxon>Dracunculus</taxon>
    </lineage>
</organism>
<dbReference type="EMBL" id="UYYG01001156">
    <property type="protein sequence ID" value="VDN56596.1"/>
    <property type="molecule type" value="Genomic_DNA"/>
</dbReference>
<protein>
    <recommendedName>
        <fullName evidence="2">ubiquitinyl hydrolase 1</fullName>
        <ecNumber evidence="2">3.4.19.12</ecNumber>
    </recommendedName>
</protein>
<dbReference type="Gene3D" id="3.90.70.40">
    <property type="match status" value="1"/>
</dbReference>
<evidence type="ECO:0000313" key="10">
    <source>
        <dbReference type="Proteomes" id="UP000274756"/>
    </source>
</evidence>
<dbReference type="Proteomes" id="UP000038040">
    <property type="component" value="Unplaced"/>
</dbReference>
<evidence type="ECO:0000313" key="11">
    <source>
        <dbReference type="WBParaSite" id="DME_0000220901-mRNA-1"/>
    </source>
</evidence>
<dbReference type="OrthoDB" id="422700at2759"/>
<keyword evidence="3" id="KW-0645">Protease</keyword>
<proteinExistence type="predicted"/>
<dbReference type="GO" id="GO:0004843">
    <property type="term" value="F:cysteine-type deubiquitinase activity"/>
    <property type="evidence" value="ECO:0007669"/>
    <property type="project" value="UniProtKB-EC"/>
</dbReference>
<keyword evidence="10" id="KW-1185">Reference proteome</keyword>
<dbReference type="SMART" id="SM01246">
    <property type="entry name" value="Josephin"/>
    <property type="match status" value="1"/>
</dbReference>
<dbReference type="GO" id="GO:0016579">
    <property type="term" value="P:protein deubiquitination"/>
    <property type="evidence" value="ECO:0007669"/>
    <property type="project" value="InterPro"/>
</dbReference>
<dbReference type="GO" id="GO:0006508">
    <property type="term" value="P:proteolysis"/>
    <property type="evidence" value="ECO:0007669"/>
    <property type="project" value="UniProtKB-KW"/>
</dbReference>
<evidence type="ECO:0000313" key="8">
    <source>
        <dbReference type="EMBL" id="VDN56596.1"/>
    </source>
</evidence>
<feature type="domain" description="Josephin" evidence="7">
    <location>
        <begin position="21"/>
        <end position="191"/>
    </location>
</feature>
<accession>A0A0N4U5R7</accession>
<evidence type="ECO:0000259" key="7">
    <source>
        <dbReference type="PROSITE" id="PS50957"/>
    </source>
</evidence>
<dbReference type="AlphaFoldDB" id="A0A0N4U5R7"/>
<dbReference type="WBParaSite" id="DME_0000220901-mRNA-1">
    <property type="protein sequence ID" value="DME_0000220901-mRNA-1"/>
    <property type="gene ID" value="DME_0000220901"/>
</dbReference>
<evidence type="ECO:0000256" key="2">
    <source>
        <dbReference type="ARBA" id="ARBA00012759"/>
    </source>
</evidence>
<comment type="catalytic activity">
    <reaction evidence="1">
        <text>Thiol-dependent hydrolysis of ester, thioester, amide, peptide and isopeptide bonds formed by the C-terminal Gly of ubiquitin (a 76-residue protein attached to proteins as an intracellular targeting signal).</text>
        <dbReference type="EC" id="3.4.19.12"/>
    </reaction>
</comment>
<dbReference type="InterPro" id="IPR006155">
    <property type="entry name" value="Josephin"/>
</dbReference>
<dbReference type="PANTHER" id="PTHR13291">
    <property type="entry name" value="JOSEPHIN 1, 2"/>
    <property type="match status" value="1"/>
</dbReference>
<evidence type="ECO:0000256" key="1">
    <source>
        <dbReference type="ARBA" id="ARBA00000707"/>
    </source>
</evidence>
<dbReference type="PANTHER" id="PTHR13291:SF0">
    <property type="entry name" value="JOSEPHIN-LIKE PROTEIN"/>
    <property type="match status" value="1"/>
</dbReference>
<dbReference type="EC" id="3.4.19.12" evidence="2"/>
<evidence type="ECO:0000256" key="6">
    <source>
        <dbReference type="PROSITE-ProRule" id="PRU00331"/>
    </source>
</evidence>
<dbReference type="Proteomes" id="UP000274756">
    <property type="component" value="Unassembled WGS sequence"/>
</dbReference>
<evidence type="ECO:0000256" key="3">
    <source>
        <dbReference type="ARBA" id="ARBA00022670"/>
    </source>
</evidence>
<keyword evidence="5 6" id="KW-0378">Hydrolase</keyword>
<dbReference type="InterPro" id="IPR040053">
    <property type="entry name" value="JOSD1/2"/>
</dbReference>
<evidence type="ECO:0000256" key="5">
    <source>
        <dbReference type="ARBA" id="ARBA00022801"/>
    </source>
</evidence>
<evidence type="ECO:0000313" key="9">
    <source>
        <dbReference type="Proteomes" id="UP000038040"/>
    </source>
</evidence>
<feature type="active site" evidence="6">
    <location>
        <position position="34"/>
    </location>
</feature>
<name>A0A0N4U5R7_DRAME</name>
<feature type="active site" evidence="6">
    <location>
        <position position="134"/>
    </location>
</feature>
<dbReference type="STRING" id="318479.A0A0N4U5R7"/>
<evidence type="ECO:0000256" key="4">
    <source>
        <dbReference type="ARBA" id="ARBA00022786"/>
    </source>
</evidence>